<keyword evidence="5 7" id="KW-0472">Membrane</keyword>
<dbReference type="InterPro" id="IPR004869">
    <property type="entry name" value="MMPL_dom"/>
</dbReference>
<keyword evidence="6" id="KW-0175">Coiled coil</keyword>
<feature type="transmembrane region" description="Helical" evidence="7">
    <location>
        <begin position="287"/>
        <end position="310"/>
    </location>
</feature>
<keyword evidence="3 7" id="KW-0812">Transmembrane</keyword>
<feature type="transmembrane region" description="Helical" evidence="7">
    <location>
        <begin position="646"/>
        <end position="665"/>
    </location>
</feature>
<evidence type="ECO:0000313" key="9">
    <source>
        <dbReference type="EMBL" id="USQ77772.1"/>
    </source>
</evidence>
<feature type="transmembrane region" description="Helical" evidence="7">
    <location>
        <begin position="485"/>
        <end position="503"/>
    </location>
</feature>
<dbReference type="InterPro" id="IPR050545">
    <property type="entry name" value="Mycobact_MmpL"/>
</dbReference>
<sequence length="873" mass="91276">MASFLHRLGRWCANHPWRTIVAWVLVVAAASTAAATLAKPLSNEFSIPGSRFEAVLTQLKAEIPEAAGAMGTVVFSSDDGFDDADRAAVGDLIEEWGQRDGVTAAIDPFSLQAQLDASDGQLTDAREELRQGRAGIETGWSELRAAQQEIDNGWTQYDGGLAALDENRAALPPEAVAEAEAQLEQAREQLEAGQAELDAGKQELEAGAAELTAGEEQVALGERLAGLSEGMRFVSEDGTVALAQVQFELEGAAVDPEIGTFLQETGEALEADTGITVDYSQSIVQDIASVVGTTEAVGIAVAAIVLLVMLGSVLAAGLPLLMALVGVGVGVGGAMALTQVVDMNSATPALALMLGLAVGIDYSLFLINRHRTQLRQGMAMTDSIALATGTSGNAVVFAGMTVFIALAALVVTGIPFLGVMGLVAAGTVLVAVLLAITLTPALLSLLGTRVLGRRRGTARRQVPEYAEDPVRGRGGWAAWVQRRPWAVIVGVLVIVGTMAFPALDIRLGLPDGSSEPADSTAYATFDLTREHFGAGANGPIVAVATMDAPIEDSESALMEAQVGLAEDLAHVPGAESVVPFGVSEDRTTLAFQIVPEGGPAEEVTVDLVGNLDNSADQIGEAHAAELGFTGATVANIDISQQLADVLPLYLVVVVGLSLVLLLLVFRSILVPLLATGGFLLSIAASFGAVVAVYQWGVADWLFGVHEPGPILSFLPILLIGVLFGLAMDYQVFLVTAMREAHVHGEEARRAIVSGFNHSAQVVTAAAIIMISVFGGFVFAHLAMVRPIGLGLAMGVLVDAFLVRMTLTPAVLSLLGEKAWWLPRWLDRTLPDMDVEGSQLERSLGVDTYPDGDVDVVPDAAGAGHDHQLEPSRD</sequence>
<feature type="transmembrane region" description="Helical" evidence="7">
    <location>
        <begin position="317"/>
        <end position="337"/>
    </location>
</feature>
<gene>
    <name evidence="9" type="ORF">NF557_07715</name>
</gene>
<feature type="transmembrane region" description="Helical" evidence="7">
    <location>
        <begin position="672"/>
        <end position="693"/>
    </location>
</feature>
<name>A0ABY4YNQ7_9MICO</name>
<proteinExistence type="predicted"/>
<feature type="transmembrane region" description="Helical" evidence="7">
    <location>
        <begin position="394"/>
        <end position="417"/>
    </location>
</feature>
<dbReference type="PANTHER" id="PTHR33406">
    <property type="entry name" value="MEMBRANE PROTEIN MJ1562-RELATED"/>
    <property type="match status" value="1"/>
</dbReference>
<feature type="domain" description="SSD" evidence="8">
    <location>
        <begin position="303"/>
        <end position="445"/>
    </location>
</feature>
<keyword evidence="4 7" id="KW-1133">Transmembrane helix</keyword>
<feature type="transmembrane region" description="Helical" evidence="7">
    <location>
        <begin position="758"/>
        <end position="781"/>
    </location>
</feature>
<evidence type="ECO:0000256" key="2">
    <source>
        <dbReference type="ARBA" id="ARBA00022475"/>
    </source>
</evidence>
<evidence type="ECO:0000256" key="3">
    <source>
        <dbReference type="ARBA" id="ARBA00022692"/>
    </source>
</evidence>
<dbReference type="SUPFAM" id="SSF82866">
    <property type="entry name" value="Multidrug efflux transporter AcrB transmembrane domain"/>
    <property type="match status" value="2"/>
</dbReference>
<dbReference type="RefSeq" id="WP_252623333.1">
    <property type="nucleotide sequence ID" value="NZ_CP099490.1"/>
</dbReference>
<dbReference type="PROSITE" id="PS50156">
    <property type="entry name" value="SSD"/>
    <property type="match status" value="1"/>
</dbReference>
<protein>
    <submittedName>
        <fullName evidence="9">MMPL family transporter</fullName>
    </submittedName>
</protein>
<evidence type="ECO:0000313" key="10">
    <source>
        <dbReference type="Proteomes" id="UP001056535"/>
    </source>
</evidence>
<accession>A0ABY4YNQ7</accession>
<feature type="transmembrane region" description="Helical" evidence="7">
    <location>
        <begin position="423"/>
        <end position="446"/>
    </location>
</feature>
<feature type="transmembrane region" description="Helical" evidence="7">
    <location>
        <begin position="713"/>
        <end position="737"/>
    </location>
</feature>
<dbReference type="InterPro" id="IPR000731">
    <property type="entry name" value="SSD"/>
</dbReference>
<evidence type="ECO:0000259" key="8">
    <source>
        <dbReference type="PROSITE" id="PS50156"/>
    </source>
</evidence>
<keyword evidence="10" id="KW-1185">Reference proteome</keyword>
<keyword evidence="2" id="KW-1003">Cell membrane</keyword>
<evidence type="ECO:0000256" key="6">
    <source>
        <dbReference type="SAM" id="Coils"/>
    </source>
</evidence>
<dbReference type="Gene3D" id="1.20.1640.10">
    <property type="entry name" value="Multidrug efflux transporter AcrB transmembrane domain"/>
    <property type="match status" value="2"/>
</dbReference>
<dbReference type="Proteomes" id="UP001056535">
    <property type="component" value="Chromosome"/>
</dbReference>
<evidence type="ECO:0000256" key="4">
    <source>
        <dbReference type="ARBA" id="ARBA00022989"/>
    </source>
</evidence>
<reference evidence="9" key="1">
    <citation type="submission" date="2022-06" db="EMBL/GenBank/DDBJ databases">
        <title>Ornithinimicrobium JY.X270.</title>
        <authorList>
            <person name="Huang Y."/>
        </authorList>
    </citation>
    <scope>NUCLEOTIDE SEQUENCE</scope>
    <source>
        <strain evidence="9">JY.X270</strain>
    </source>
</reference>
<feature type="transmembrane region" description="Helical" evidence="7">
    <location>
        <begin position="349"/>
        <end position="368"/>
    </location>
</feature>
<organism evidence="9 10">
    <name type="scientific">Ornithinimicrobium cryptoxanthini</name>
    <dbReference type="NCBI Taxonomy" id="2934161"/>
    <lineage>
        <taxon>Bacteria</taxon>
        <taxon>Bacillati</taxon>
        <taxon>Actinomycetota</taxon>
        <taxon>Actinomycetes</taxon>
        <taxon>Micrococcales</taxon>
        <taxon>Ornithinimicrobiaceae</taxon>
        <taxon>Ornithinimicrobium</taxon>
    </lineage>
</organism>
<feature type="coiled-coil region" evidence="6">
    <location>
        <begin position="176"/>
        <end position="203"/>
    </location>
</feature>
<dbReference type="PANTHER" id="PTHR33406:SF13">
    <property type="entry name" value="MEMBRANE PROTEIN YDFJ"/>
    <property type="match status" value="1"/>
</dbReference>
<evidence type="ECO:0000256" key="1">
    <source>
        <dbReference type="ARBA" id="ARBA00004651"/>
    </source>
</evidence>
<dbReference type="EMBL" id="CP099490">
    <property type="protein sequence ID" value="USQ77772.1"/>
    <property type="molecule type" value="Genomic_DNA"/>
</dbReference>
<dbReference type="Pfam" id="PF03176">
    <property type="entry name" value="MMPL"/>
    <property type="match status" value="2"/>
</dbReference>
<evidence type="ECO:0000256" key="7">
    <source>
        <dbReference type="SAM" id="Phobius"/>
    </source>
</evidence>
<evidence type="ECO:0000256" key="5">
    <source>
        <dbReference type="ARBA" id="ARBA00023136"/>
    </source>
</evidence>
<comment type="subcellular location">
    <subcellularLocation>
        <location evidence="1">Cell membrane</location>
        <topology evidence="1">Multi-pass membrane protein</topology>
    </subcellularLocation>
</comment>